<feature type="region of interest" description="Disordered" evidence="5">
    <location>
        <begin position="511"/>
        <end position="730"/>
    </location>
</feature>
<accession>A0A086JIN7</accession>
<dbReference type="PANTHER" id="PTHR10782">
    <property type="entry name" value="ZINC FINGER MIZ DOMAIN-CONTAINING PROTEIN"/>
    <property type="match status" value="1"/>
</dbReference>
<feature type="compositionally biased region" description="Polar residues" evidence="5">
    <location>
        <begin position="100"/>
        <end position="117"/>
    </location>
</feature>
<dbReference type="GO" id="GO:0061665">
    <property type="term" value="F:SUMO ligase activity"/>
    <property type="evidence" value="ECO:0007669"/>
    <property type="project" value="TreeGrafter"/>
</dbReference>
<dbReference type="EMBL" id="AEYI02001903">
    <property type="protein sequence ID" value="KFG32005.1"/>
    <property type="molecule type" value="Genomic_DNA"/>
</dbReference>
<feature type="compositionally biased region" description="Polar residues" evidence="5">
    <location>
        <begin position="1395"/>
        <end position="1406"/>
    </location>
</feature>
<dbReference type="GO" id="GO:0008270">
    <property type="term" value="F:zinc ion binding"/>
    <property type="evidence" value="ECO:0007669"/>
    <property type="project" value="UniProtKB-KW"/>
</dbReference>
<feature type="compositionally biased region" description="Basic and acidic residues" evidence="5">
    <location>
        <begin position="1016"/>
        <end position="1051"/>
    </location>
</feature>
<keyword evidence="1" id="KW-0479">Metal-binding</keyword>
<feature type="compositionally biased region" description="Low complexity" evidence="5">
    <location>
        <begin position="1003"/>
        <end position="1015"/>
    </location>
</feature>
<dbReference type="Pfam" id="PF02891">
    <property type="entry name" value="zf-MIZ"/>
    <property type="match status" value="1"/>
</dbReference>
<feature type="compositionally biased region" description="Basic and acidic residues" evidence="5">
    <location>
        <begin position="779"/>
        <end position="790"/>
    </location>
</feature>
<feature type="compositionally biased region" description="Low complexity" evidence="5">
    <location>
        <begin position="696"/>
        <end position="726"/>
    </location>
</feature>
<keyword evidence="2 4" id="KW-0863">Zinc-finger</keyword>
<keyword evidence="3" id="KW-0862">Zinc</keyword>
<feature type="compositionally biased region" description="Basic and acidic residues" evidence="5">
    <location>
        <begin position="1496"/>
        <end position="1506"/>
    </location>
</feature>
<proteinExistence type="predicted"/>
<feature type="compositionally biased region" description="Acidic residues" evidence="5">
    <location>
        <begin position="562"/>
        <end position="571"/>
    </location>
</feature>
<feature type="compositionally biased region" description="Basic and acidic residues" evidence="5">
    <location>
        <begin position="1097"/>
        <end position="1109"/>
    </location>
</feature>
<feature type="compositionally biased region" description="Low complexity" evidence="5">
    <location>
        <begin position="578"/>
        <end position="596"/>
    </location>
</feature>
<feature type="compositionally biased region" description="Polar residues" evidence="5">
    <location>
        <begin position="1337"/>
        <end position="1355"/>
    </location>
</feature>
<feature type="domain" description="SP-RING-type" evidence="6">
    <location>
        <begin position="407"/>
        <end position="494"/>
    </location>
</feature>
<dbReference type="GO" id="GO:0000785">
    <property type="term" value="C:chromatin"/>
    <property type="evidence" value="ECO:0007669"/>
    <property type="project" value="TreeGrafter"/>
</dbReference>
<feature type="region of interest" description="Disordered" evidence="5">
    <location>
        <begin position="100"/>
        <end position="127"/>
    </location>
</feature>
<name>A0A086JIN7_TOXGO</name>
<dbReference type="CDD" id="cd16650">
    <property type="entry name" value="SP-RING_PIAS-like"/>
    <property type="match status" value="1"/>
</dbReference>
<dbReference type="InterPro" id="IPR013083">
    <property type="entry name" value="Znf_RING/FYVE/PHD"/>
</dbReference>
<protein>
    <submittedName>
        <fullName evidence="7">MIZ/SP-RING zinc finger domain-containing protein</fullName>
    </submittedName>
</protein>
<dbReference type="InterPro" id="IPR004181">
    <property type="entry name" value="Znf_MIZ"/>
</dbReference>
<feature type="compositionally biased region" description="Basic and acidic residues" evidence="5">
    <location>
        <begin position="812"/>
        <end position="824"/>
    </location>
</feature>
<evidence type="ECO:0000256" key="2">
    <source>
        <dbReference type="ARBA" id="ARBA00022771"/>
    </source>
</evidence>
<feature type="region of interest" description="Disordered" evidence="5">
    <location>
        <begin position="1491"/>
        <end position="1546"/>
    </location>
</feature>
<dbReference type="Gene3D" id="3.30.40.10">
    <property type="entry name" value="Zinc/RING finger domain, C3HC4 (zinc finger)"/>
    <property type="match status" value="1"/>
</dbReference>
<dbReference type="GO" id="GO:0016925">
    <property type="term" value="P:protein sumoylation"/>
    <property type="evidence" value="ECO:0007669"/>
    <property type="project" value="TreeGrafter"/>
</dbReference>
<feature type="compositionally biased region" description="Basic and acidic residues" evidence="5">
    <location>
        <begin position="1770"/>
        <end position="1779"/>
    </location>
</feature>
<organism evidence="7 8">
    <name type="scientific">Toxoplasma gondii p89</name>
    <dbReference type="NCBI Taxonomy" id="943119"/>
    <lineage>
        <taxon>Eukaryota</taxon>
        <taxon>Sar</taxon>
        <taxon>Alveolata</taxon>
        <taxon>Apicomplexa</taxon>
        <taxon>Conoidasida</taxon>
        <taxon>Coccidia</taxon>
        <taxon>Eucoccidiorida</taxon>
        <taxon>Eimeriorina</taxon>
        <taxon>Sarcocystidae</taxon>
        <taxon>Toxoplasma</taxon>
    </lineage>
</organism>
<feature type="compositionally biased region" description="Low complexity" evidence="5">
    <location>
        <begin position="841"/>
        <end position="855"/>
    </location>
</feature>
<dbReference type="PANTHER" id="PTHR10782:SF4">
    <property type="entry name" value="TONALLI, ISOFORM E"/>
    <property type="match status" value="1"/>
</dbReference>
<feature type="region of interest" description="Disordered" evidence="5">
    <location>
        <begin position="748"/>
        <end position="1190"/>
    </location>
</feature>
<gene>
    <name evidence="7" type="ORF">TGP89_278640</name>
</gene>
<sequence length="1779" mass="185865">MLSIEQLHAHTCAELVGMCRELGLPHSGRRKQVLVQALYDYQRSNGGIPPHLVSRFSGRSSHARFSQTQHAVRAQAAHHGHANASTHGYIPPYSSSQNYNASSMNFPPATHSHTSAAYTPPGQPRHQPLLSSDPVASLMRSQRPFANASPATASEGLHARTGDRVPFPGSGKGSAQKNADFVTDVGNGPFAHCLCRGSAGTSCRKGLNATLTCTTCHTLSHAGCYPADYSTQNFVCSLCRMKRLDPFFPVAEVLWDCRLELSHYSVELNTQNLRKWRADGKEVIVRCMQVDLQPLYQSWPKTMNIIINGRVEETVAAPSWEHKRRDMPIPITHYLKNSRNRVEFSWTNYDEPQMFHLGVFLCDSKSPETLANQVWQSGQVKEAEAEKRVLAIINNRTGNAAKSDDSDDDDVMCLEVTRRIKLLCPVTFMRIEVPCRGRACMHLQCYDLSGYLLVTRNTKAFNTRWKCPECHLYVRPDELVIDGFVQKILSGTEEEASVVELQPDASYRVVTEDELKEESKRAEKQRQLASGGQAGASSPEGDVKASQDGPAKKAFEVVEMLSDSDEDEEEAPGNQGDASATSANTPSSSSPTAVAPDGGPSPGAQLAETSGVPPASGEARGSSPFSEGSQQTHTEEQSECEATENSSLTPKIQERSRVDDDDNLPHPPKRSRRVVTSPVSSPAPFQPDPGVSASELSLSSPKARSAAAAVSVSGASPQGSSQAVAAQNPERQAAALAVSLQRHAHAELVVLSSDEDGDSPGGSKASRAPDADAAQNGNPEKEKSAERESSESAVESGREEDAEASATRRSGAPKDARGQNDVERPQTLCFKQKQEFPDPVPGLSSLSSPVVSGPGAATSLPLTPATQSAGRGQASPAFPLLLGQSAACPDTAAPGSGAFPPLPASVGTPEVSVAGAAADNPISVSDSSEEEECGEERTVHREESSEGGDGQNEYSCNSTRPDTSAVPSSDSRTAPSPFSGRKPDASSRPSYFCPKTQSHNLVSSPFSSAPAAASRESARTDGLESSEGERRDSEGERRDSEGERGSRESRHGGNLVRSRASLPSAGAVFSGYEAAGRPASEESPSDGEKGTFVSARRGKEGERAGHTDGRGPGIASGRPAAGVRRARAPVVPPPLFLSRSSGKGDEGRRQRRRSVSELWPGEESERLTGPALERGETGGGAGGSSSHPCSVAQAVSSNAAGYSQNRVCSAEAEGAMGTSLSLQEDEERTLSRHTFPVPPGASVGPRLLGSFQLGEASEAHSVPPGSSFPFPSPPLPSPSESHDDGRSGASAAPDLPACTAPAEFCLRTELEELGQEAVAGTLSSQAPLYPESEWGPLSTSNTSASSTHPHLTSPSCGLLTRASPASHRLPKPLEDQRTAGAPSLLPAGTVPILQPPTSGDPSLSPAGTVSFLQPIAPGAPSLSPAGTVSFLQSLAPGAPSFSPAGSVSCLSTGERLGHEKAGDGGGTAGEAFPEGVFQRQSQETFQEIAAKAQTGCHRETSGEARFENPGMESGGRTQPCLSLQSPPSEDAVQHSSSSQLVSSLPVPSSTHHSSGFLFSGGEGYAPEIHTASAPCVAGGLFGGAFFAPASFSSADEQGAGLLSGQTRLSVSISENQGEHKPPVSAFCGGAVPQGVFWPEWPSGVNVGNLPAERSLTALIGPASGPPSAQAVLRPSASSADCLLPCAASSAAQPGRFQSWEGNLQGADGTLTRPAGPVGWAEEGETRGVSGEGVCVSSQGHPVPVRSFPGGPEGSGSLEVPGGSSSGDPGRALEQERRGN</sequence>
<feature type="region of interest" description="Disordered" evidence="5">
    <location>
        <begin position="1211"/>
        <end position="1295"/>
    </location>
</feature>
<feature type="compositionally biased region" description="Low complexity" evidence="5">
    <location>
        <begin position="1533"/>
        <end position="1546"/>
    </location>
</feature>
<evidence type="ECO:0000256" key="5">
    <source>
        <dbReference type="SAM" id="MobiDB-lite"/>
    </source>
</evidence>
<feature type="region of interest" description="Disordered" evidence="5">
    <location>
        <begin position="1330"/>
        <end position="1406"/>
    </location>
</feature>
<evidence type="ECO:0000256" key="3">
    <source>
        <dbReference type="ARBA" id="ARBA00022833"/>
    </source>
</evidence>
<evidence type="ECO:0000259" key="6">
    <source>
        <dbReference type="PROSITE" id="PS51044"/>
    </source>
</evidence>
<evidence type="ECO:0000313" key="7">
    <source>
        <dbReference type="EMBL" id="KFG32005.1"/>
    </source>
</evidence>
<evidence type="ECO:0000256" key="1">
    <source>
        <dbReference type="ARBA" id="ARBA00022723"/>
    </source>
</evidence>
<dbReference type="Proteomes" id="UP000028828">
    <property type="component" value="Unassembled WGS sequence"/>
</dbReference>
<feature type="region of interest" description="Disordered" evidence="5">
    <location>
        <begin position="1699"/>
        <end position="1779"/>
    </location>
</feature>
<feature type="compositionally biased region" description="Basic and acidic residues" evidence="5">
    <location>
        <begin position="935"/>
        <end position="944"/>
    </location>
</feature>
<dbReference type="VEuPathDB" id="ToxoDB:TGP89_278640"/>
<reference evidence="7 8" key="1">
    <citation type="submission" date="2014-03" db="EMBL/GenBank/DDBJ databases">
        <authorList>
            <person name="Sibley D."/>
            <person name="Venepally P."/>
            <person name="Karamycheva S."/>
            <person name="Hadjithomas M."/>
            <person name="Khan A."/>
            <person name="Brunk B."/>
            <person name="Roos D."/>
            <person name="Caler E."/>
            <person name="Lorenzi H."/>
        </authorList>
    </citation>
    <scope>NUCLEOTIDE SEQUENCE [LARGE SCALE GENOMIC DNA]</scope>
    <source>
        <strain evidence="8">p89</strain>
    </source>
</reference>
<feature type="compositionally biased region" description="Polar residues" evidence="5">
    <location>
        <begin position="623"/>
        <end position="632"/>
    </location>
</feature>
<dbReference type="OrthoDB" id="28127at2759"/>
<feature type="compositionally biased region" description="Polar residues" evidence="5">
    <location>
        <begin position="860"/>
        <end position="870"/>
    </location>
</feature>
<evidence type="ECO:0000313" key="8">
    <source>
        <dbReference type="Proteomes" id="UP000028828"/>
    </source>
</evidence>
<feature type="compositionally biased region" description="Basic and acidic residues" evidence="5">
    <location>
        <begin position="541"/>
        <end position="556"/>
    </location>
</feature>
<feature type="compositionally biased region" description="Polar residues" evidence="5">
    <location>
        <begin position="952"/>
        <end position="976"/>
    </location>
</feature>
<feature type="compositionally biased region" description="Polar residues" evidence="5">
    <location>
        <begin position="1515"/>
        <end position="1527"/>
    </location>
</feature>
<comment type="caution">
    <text evidence="7">The sequence shown here is derived from an EMBL/GenBank/DDBJ whole genome shotgun (WGS) entry which is preliminary data.</text>
</comment>
<evidence type="ECO:0000256" key="4">
    <source>
        <dbReference type="PROSITE-ProRule" id="PRU00452"/>
    </source>
</evidence>
<feature type="compositionally biased region" description="Basic and acidic residues" evidence="5">
    <location>
        <begin position="511"/>
        <end position="526"/>
    </location>
</feature>
<dbReference type="PROSITE" id="PS51044">
    <property type="entry name" value="ZF_SP_RING"/>
    <property type="match status" value="1"/>
</dbReference>